<evidence type="ECO:0000256" key="1">
    <source>
        <dbReference type="SAM" id="Phobius"/>
    </source>
</evidence>
<dbReference type="Proteomes" id="UP001597251">
    <property type="component" value="Unassembled WGS sequence"/>
</dbReference>
<evidence type="ECO:0000313" key="2">
    <source>
        <dbReference type="EMBL" id="MFD1419169.1"/>
    </source>
</evidence>
<dbReference type="EMBL" id="JBHTOI010000048">
    <property type="protein sequence ID" value="MFD1419169.1"/>
    <property type="molecule type" value="Genomic_DNA"/>
</dbReference>
<keyword evidence="3" id="KW-1185">Reference proteome</keyword>
<gene>
    <name evidence="2" type="ORF">ACFQ42_10460</name>
</gene>
<dbReference type="RefSeq" id="WP_318530737.1">
    <property type="nucleotide sequence ID" value="NZ_JBHTOI010000048.1"/>
</dbReference>
<organism evidence="2 3">
    <name type="scientific">Companilactobacillus keshanensis</name>
    <dbReference type="NCBI Taxonomy" id="2486003"/>
    <lineage>
        <taxon>Bacteria</taxon>
        <taxon>Bacillati</taxon>
        <taxon>Bacillota</taxon>
        <taxon>Bacilli</taxon>
        <taxon>Lactobacillales</taxon>
        <taxon>Lactobacillaceae</taxon>
        <taxon>Companilactobacillus</taxon>
    </lineage>
</organism>
<name>A0ABW4BVB7_9LACO</name>
<keyword evidence="1" id="KW-0812">Transmembrane</keyword>
<feature type="transmembrane region" description="Helical" evidence="1">
    <location>
        <begin position="54"/>
        <end position="72"/>
    </location>
</feature>
<reference evidence="3" key="1">
    <citation type="journal article" date="2019" name="Int. J. Syst. Evol. Microbiol.">
        <title>The Global Catalogue of Microorganisms (GCM) 10K type strain sequencing project: providing services to taxonomists for standard genome sequencing and annotation.</title>
        <authorList>
            <consortium name="The Broad Institute Genomics Platform"/>
            <consortium name="The Broad Institute Genome Sequencing Center for Infectious Disease"/>
            <person name="Wu L."/>
            <person name="Ma J."/>
        </authorList>
    </citation>
    <scope>NUCLEOTIDE SEQUENCE [LARGE SCALE GENOMIC DNA]</scope>
    <source>
        <strain evidence="3">CCM 8936</strain>
    </source>
</reference>
<keyword evidence="1" id="KW-1133">Transmembrane helix</keyword>
<accession>A0ABW4BVB7</accession>
<protein>
    <submittedName>
        <fullName evidence="2">Uncharacterized protein</fullName>
    </submittedName>
</protein>
<proteinExistence type="predicted"/>
<comment type="caution">
    <text evidence="2">The sequence shown here is derived from an EMBL/GenBank/DDBJ whole genome shotgun (WGS) entry which is preliminary data.</text>
</comment>
<feature type="transmembrane region" description="Helical" evidence="1">
    <location>
        <begin position="15"/>
        <end position="42"/>
    </location>
</feature>
<sequence length="76" mass="8493">MKDLSSIDMRELDDWIHAFLIITLIPLTGSISTGLQFGFISYPLVKIFANKSEDINPVVLTVSILFLINLILSEVV</sequence>
<keyword evidence="1" id="KW-0472">Membrane</keyword>
<evidence type="ECO:0000313" key="3">
    <source>
        <dbReference type="Proteomes" id="UP001597251"/>
    </source>
</evidence>